<comment type="caution">
    <text evidence="1">The sequence shown here is derived from an EMBL/GenBank/DDBJ whole genome shotgun (WGS) entry which is preliminary data.</text>
</comment>
<evidence type="ECO:0000313" key="2">
    <source>
        <dbReference type="Proteomes" id="UP000216035"/>
    </source>
</evidence>
<evidence type="ECO:0000313" key="1">
    <source>
        <dbReference type="EMBL" id="OYQ46416.1"/>
    </source>
</evidence>
<accession>A0A255ZY99</accession>
<dbReference type="EMBL" id="NOXX01000165">
    <property type="protein sequence ID" value="OYQ46416.1"/>
    <property type="molecule type" value="Genomic_DNA"/>
</dbReference>
<keyword evidence="2" id="KW-1185">Reference proteome</keyword>
<gene>
    <name evidence="1" type="ORF">CHX27_04505</name>
</gene>
<proteinExistence type="predicted"/>
<sequence length="120" mass="13965">MLLILLFGGTVFSQVQVQINVGTPAWIPPTPVAVQYYYLPEINVYYDAPAAQYLYVSRGNWVRTKVLPARYKNYNFARGKVVCVENYRGDRPYVYYKKQHAKRHYAKARGHKKGHGKHKD</sequence>
<organism evidence="1 2">
    <name type="scientific">Flavobacterium aurantiibacter</name>
    <dbReference type="NCBI Taxonomy" id="2023067"/>
    <lineage>
        <taxon>Bacteria</taxon>
        <taxon>Pseudomonadati</taxon>
        <taxon>Bacteroidota</taxon>
        <taxon>Flavobacteriia</taxon>
        <taxon>Flavobacteriales</taxon>
        <taxon>Flavobacteriaceae</taxon>
        <taxon>Flavobacterium</taxon>
    </lineage>
</organism>
<dbReference type="AlphaFoldDB" id="A0A255ZY99"/>
<reference evidence="1 2" key="1">
    <citation type="submission" date="2017-07" db="EMBL/GenBank/DDBJ databases">
        <title>Flavobacterium cyanobacteriorum sp. nov., isolated from cyanobacterial aggregates in a eutrophic lake.</title>
        <authorList>
            <person name="Cai H."/>
        </authorList>
    </citation>
    <scope>NUCLEOTIDE SEQUENCE [LARGE SCALE GENOMIC DNA]</scope>
    <source>
        <strain evidence="1 2">TH167</strain>
    </source>
</reference>
<name>A0A255ZY99_9FLAO</name>
<dbReference type="Proteomes" id="UP000216035">
    <property type="component" value="Unassembled WGS sequence"/>
</dbReference>
<protein>
    <submittedName>
        <fullName evidence="1">Uncharacterized protein</fullName>
    </submittedName>
</protein>